<accession>A0A1L4BJ41</accession>
<evidence type="ECO:0000313" key="2">
    <source>
        <dbReference type="EMBL" id="API81326.1"/>
    </source>
</evidence>
<proteinExistence type="evidence at transcript level"/>
<dbReference type="EMBL" id="KX874538">
    <property type="protein sequence ID" value="API81326.1"/>
    <property type="molecule type" value="mRNA"/>
</dbReference>
<feature type="chain" id="PRO_5013381044" evidence="1">
    <location>
        <begin position="24"/>
        <end position="66"/>
    </location>
</feature>
<organism evidence="2">
    <name type="scientific">Hemiscorpius lepturus</name>
    <name type="common">Scorpion</name>
    <dbReference type="NCBI Taxonomy" id="520031"/>
    <lineage>
        <taxon>Eukaryota</taxon>
        <taxon>Metazoa</taxon>
        <taxon>Ecdysozoa</taxon>
        <taxon>Arthropoda</taxon>
        <taxon>Chelicerata</taxon>
        <taxon>Arachnida</taxon>
        <taxon>Scorpiones</taxon>
        <taxon>Iurida</taxon>
        <taxon>Scorpionoidea</taxon>
        <taxon>Hemiscorpiidae</taxon>
    </lineage>
</organism>
<evidence type="ECO:0000256" key="1">
    <source>
        <dbReference type="SAM" id="SignalP"/>
    </source>
</evidence>
<protein>
    <submittedName>
        <fullName evidence="2">Toxin protein</fullName>
    </submittedName>
</protein>
<name>A0A1L4BJ41_HEMLE</name>
<keyword evidence="1" id="KW-0732">Signal</keyword>
<reference evidence="2" key="1">
    <citation type="journal article" date="2016" name="Toxicon">
        <title>The first report on transcriptome analysis of the venom gland of Iranian scorpion, Hemiscorpius lepturus.</title>
        <authorList>
            <person name="Kazemi-Lomedasht F."/>
            <person name="Khalaj V."/>
            <person name="Bagheri K.P."/>
            <person name="Behdani M."/>
            <person name="Shahbazzadeh D."/>
        </authorList>
    </citation>
    <scope>NUCLEOTIDE SEQUENCE</scope>
    <source>
        <strain evidence="2">Cytotoxic</strain>
        <tissue evidence="2">Venom gland</tissue>
    </source>
</reference>
<sequence length="66" mass="7577">MKTQLAILLISLFLFQMFSQSDAFLGGLLSSIFGKRALNDLDDLDELFDEEMSNADLEDLLREMMR</sequence>
<dbReference type="AlphaFoldDB" id="A0A1L4BJ41"/>
<feature type="signal peptide" evidence="1">
    <location>
        <begin position="1"/>
        <end position="23"/>
    </location>
</feature>